<dbReference type="AlphaFoldDB" id="A0A8I3AME1"/>
<accession>A0A8I3AME1</accession>
<comment type="caution">
    <text evidence="3">The sequence shown here is derived from an EMBL/GenBank/DDBJ whole genome shotgun (WGS) entry which is preliminary data.</text>
</comment>
<evidence type="ECO:0000313" key="3">
    <source>
        <dbReference type="EMBL" id="KAG7126349.1"/>
    </source>
</evidence>
<dbReference type="PANTHER" id="PTHR33657">
    <property type="entry name" value="DOMAIN PROTEIN, PUTATIVE (AFU_ORTHOLOGUE AFUA_5G00600)-RELATED"/>
    <property type="match status" value="1"/>
</dbReference>
<protein>
    <submittedName>
        <fullName evidence="3">Uncharacterized protein</fullName>
    </submittedName>
</protein>
<dbReference type="EMBL" id="JAEMWZ010000305">
    <property type="protein sequence ID" value="KAG7126349.1"/>
    <property type="molecule type" value="Genomic_DNA"/>
</dbReference>
<dbReference type="InterPro" id="IPR008701">
    <property type="entry name" value="NPP1"/>
</dbReference>
<sequence>MFRRRLRLNSNILRGAASGHGSYKKVNNPQRSGNNVNAEYFTSGGKNHELQFKTSPGRTYWIWDWAAMDSTVQGALNHADFDSVNCPFNNNNFENNMRAAF</sequence>
<evidence type="ECO:0000313" key="4">
    <source>
        <dbReference type="Proteomes" id="UP000689129"/>
    </source>
</evidence>
<evidence type="ECO:0000256" key="1">
    <source>
        <dbReference type="ARBA" id="ARBA00009520"/>
    </source>
</evidence>
<reference evidence="3" key="1">
    <citation type="journal article" date="2021" name="Mol. Plant Pathol.">
        <title>A 20-kb lineage-specific genomic region tames virulence in pathogenic amphidiploid Verticillium longisporum.</title>
        <authorList>
            <person name="Harting R."/>
            <person name="Starke J."/>
            <person name="Kusch H."/>
            <person name="Poggeler S."/>
            <person name="Maurus I."/>
            <person name="Schluter R."/>
            <person name="Landesfeind M."/>
            <person name="Bulla I."/>
            <person name="Nowrousian M."/>
            <person name="de Jonge R."/>
            <person name="Stahlhut G."/>
            <person name="Hoff K.J."/>
            <person name="Asshauer K.P."/>
            <person name="Thurmer A."/>
            <person name="Stanke M."/>
            <person name="Daniel R."/>
            <person name="Morgenstern B."/>
            <person name="Thomma B.P.H.J."/>
            <person name="Kronstad J.W."/>
            <person name="Braus-Stromeyer S.A."/>
            <person name="Braus G.H."/>
        </authorList>
    </citation>
    <scope>NUCLEOTIDE SEQUENCE</scope>
    <source>
        <strain evidence="3">Vl32</strain>
    </source>
</reference>
<gene>
    <name evidence="3" type="ORF">HYQ45_012935</name>
</gene>
<name>A0A8I3AME1_VERLO</name>
<evidence type="ECO:0000256" key="2">
    <source>
        <dbReference type="ARBA" id="ARBA00023026"/>
    </source>
</evidence>
<dbReference type="OrthoDB" id="89086at2759"/>
<dbReference type="Pfam" id="PF05630">
    <property type="entry name" value="NPP1"/>
    <property type="match status" value="1"/>
</dbReference>
<proteinExistence type="inferred from homology"/>
<organism evidence="3 4">
    <name type="scientific">Verticillium longisporum</name>
    <name type="common">Verticillium dahliae var. longisporum</name>
    <dbReference type="NCBI Taxonomy" id="100787"/>
    <lineage>
        <taxon>Eukaryota</taxon>
        <taxon>Fungi</taxon>
        <taxon>Dikarya</taxon>
        <taxon>Ascomycota</taxon>
        <taxon>Pezizomycotina</taxon>
        <taxon>Sordariomycetes</taxon>
        <taxon>Hypocreomycetidae</taxon>
        <taxon>Glomerellales</taxon>
        <taxon>Plectosphaerellaceae</taxon>
        <taxon>Verticillium</taxon>
    </lineage>
</organism>
<dbReference type="PANTHER" id="PTHR33657:SF8">
    <property type="entry name" value="DOMAIN PROTEIN, PUTATIVE (AFU_ORTHOLOGUE AFUA_5G00600)-RELATED"/>
    <property type="match status" value="1"/>
</dbReference>
<comment type="similarity">
    <text evidence="1">Belongs to the Necrosis inducing protein (NPP1) family.</text>
</comment>
<keyword evidence="2" id="KW-0843">Virulence</keyword>
<dbReference type="Proteomes" id="UP000689129">
    <property type="component" value="Unassembled WGS sequence"/>
</dbReference>